<evidence type="ECO:0000256" key="1">
    <source>
        <dbReference type="ARBA" id="ARBA00022553"/>
    </source>
</evidence>
<feature type="domain" description="Response regulatory" evidence="3">
    <location>
        <begin position="5"/>
        <end position="118"/>
    </location>
</feature>
<dbReference type="PANTHER" id="PTHR44591">
    <property type="entry name" value="STRESS RESPONSE REGULATOR PROTEIN 1"/>
    <property type="match status" value="1"/>
</dbReference>
<dbReference type="Gene3D" id="3.40.50.2300">
    <property type="match status" value="1"/>
</dbReference>
<dbReference type="InterPro" id="IPR001789">
    <property type="entry name" value="Sig_transdc_resp-reg_receiver"/>
</dbReference>
<reference evidence="4 5" key="1">
    <citation type="submission" date="2015-12" db="EMBL/GenBank/DDBJ databases">
        <title>Genome sequence of Oceanibaculum pacificum MCCC 1A02656.</title>
        <authorList>
            <person name="Lu L."/>
            <person name="Lai Q."/>
            <person name="Shao Z."/>
            <person name="Qian P."/>
        </authorList>
    </citation>
    <scope>NUCLEOTIDE SEQUENCE [LARGE SCALE GENOMIC DNA]</scope>
    <source>
        <strain evidence="4 5">MCCC 1A02656</strain>
    </source>
</reference>
<keyword evidence="5" id="KW-1185">Reference proteome</keyword>
<evidence type="ECO:0000313" key="5">
    <source>
        <dbReference type="Proteomes" id="UP000076400"/>
    </source>
</evidence>
<dbReference type="GO" id="GO:0000160">
    <property type="term" value="P:phosphorelay signal transduction system"/>
    <property type="evidence" value="ECO:0007669"/>
    <property type="project" value="InterPro"/>
</dbReference>
<dbReference type="PANTHER" id="PTHR44591:SF21">
    <property type="entry name" value="TWO-COMPONENT RESPONSE REGULATOR"/>
    <property type="match status" value="1"/>
</dbReference>
<dbReference type="AlphaFoldDB" id="A0A154VYS1"/>
<dbReference type="RefSeq" id="WP_067557583.1">
    <property type="nucleotide sequence ID" value="NZ_LPXN01000123.1"/>
</dbReference>
<dbReference type="Pfam" id="PF00072">
    <property type="entry name" value="Response_reg"/>
    <property type="match status" value="1"/>
</dbReference>
<organism evidence="4 5">
    <name type="scientific">Oceanibaculum pacificum</name>
    <dbReference type="NCBI Taxonomy" id="580166"/>
    <lineage>
        <taxon>Bacteria</taxon>
        <taxon>Pseudomonadati</taxon>
        <taxon>Pseudomonadota</taxon>
        <taxon>Alphaproteobacteria</taxon>
        <taxon>Rhodospirillales</taxon>
        <taxon>Oceanibaculaceae</taxon>
        <taxon>Oceanibaculum</taxon>
    </lineage>
</organism>
<dbReference type="STRING" id="580166.AUP43_10945"/>
<dbReference type="PROSITE" id="PS50110">
    <property type="entry name" value="RESPONSE_REGULATORY"/>
    <property type="match status" value="1"/>
</dbReference>
<name>A0A154VYS1_9PROT</name>
<evidence type="ECO:0000259" key="3">
    <source>
        <dbReference type="PROSITE" id="PS50110"/>
    </source>
</evidence>
<evidence type="ECO:0000256" key="2">
    <source>
        <dbReference type="PROSITE-ProRule" id="PRU00169"/>
    </source>
</evidence>
<dbReference type="InterPro" id="IPR011006">
    <property type="entry name" value="CheY-like_superfamily"/>
</dbReference>
<keyword evidence="1" id="KW-0597">Phosphoprotein</keyword>
<evidence type="ECO:0000313" key="4">
    <source>
        <dbReference type="EMBL" id="KZD06353.1"/>
    </source>
</evidence>
<dbReference type="SUPFAM" id="SSF52172">
    <property type="entry name" value="CheY-like"/>
    <property type="match status" value="1"/>
</dbReference>
<dbReference type="OrthoDB" id="7243049at2"/>
<gene>
    <name evidence="4" type="ORF">AUP43_10945</name>
</gene>
<comment type="caution">
    <text evidence="2">Lacks conserved residue(s) required for the propagation of feature annotation.</text>
</comment>
<comment type="caution">
    <text evidence="4">The sequence shown here is derived from an EMBL/GenBank/DDBJ whole genome shotgun (WGS) entry which is preliminary data.</text>
</comment>
<dbReference type="InterPro" id="IPR050595">
    <property type="entry name" value="Bact_response_regulator"/>
</dbReference>
<proteinExistence type="predicted"/>
<accession>A0A154VYS1</accession>
<dbReference type="Proteomes" id="UP000076400">
    <property type="component" value="Unassembled WGS sequence"/>
</dbReference>
<protein>
    <recommendedName>
        <fullName evidence="3">Response regulatory domain-containing protein</fullName>
    </recommendedName>
</protein>
<sequence length="131" mass="14420">MPTPIILLVDDDFQGRRRAAIVLRHFGFEVQEAGDGIEALRYIAPHGQIDLTVSNVFLPGLEGYKLVDMAKMRRPEMKVIYRAPTRQNALKHLGTIHGEIVDGPCSTSRLISAVRAALPWAFSRQAVAAAA</sequence>
<dbReference type="EMBL" id="LPXN01000123">
    <property type="protein sequence ID" value="KZD06353.1"/>
    <property type="molecule type" value="Genomic_DNA"/>
</dbReference>